<accession>A0A1T5BJW6</accession>
<proteinExistence type="predicted"/>
<evidence type="ECO:0000313" key="3">
    <source>
        <dbReference type="Proteomes" id="UP000190897"/>
    </source>
</evidence>
<dbReference type="EMBL" id="FUZA01000001">
    <property type="protein sequence ID" value="SKB47300.1"/>
    <property type="molecule type" value="Genomic_DNA"/>
</dbReference>
<dbReference type="OrthoDB" id="955748at2"/>
<feature type="domain" description="DUF4123" evidence="1">
    <location>
        <begin position="5"/>
        <end position="122"/>
    </location>
</feature>
<dbReference type="InterPro" id="IPR025391">
    <property type="entry name" value="DUF4123"/>
</dbReference>
<organism evidence="2 3">
    <name type="scientific">Dyadobacter psychrophilus</name>
    <dbReference type="NCBI Taxonomy" id="651661"/>
    <lineage>
        <taxon>Bacteria</taxon>
        <taxon>Pseudomonadati</taxon>
        <taxon>Bacteroidota</taxon>
        <taxon>Cytophagia</taxon>
        <taxon>Cytophagales</taxon>
        <taxon>Spirosomataceae</taxon>
        <taxon>Dyadobacter</taxon>
    </lineage>
</organism>
<name>A0A1T5BJW6_9BACT</name>
<dbReference type="Proteomes" id="UP000190897">
    <property type="component" value="Unassembled WGS sequence"/>
</dbReference>
<protein>
    <recommendedName>
        <fullName evidence="1">DUF4123 domain-containing protein</fullName>
    </recommendedName>
</protein>
<dbReference type="STRING" id="651661.SAMN05660293_00393"/>
<evidence type="ECO:0000313" key="2">
    <source>
        <dbReference type="EMBL" id="SKB47300.1"/>
    </source>
</evidence>
<keyword evidence="3" id="KW-1185">Reference proteome</keyword>
<dbReference type="AlphaFoldDB" id="A0A1T5BJW6"/>
<evidence type="ECO:0000259" key="1">
    <source>
        <dbReference type="Pfam" id="PF13503"/>
    </source>
</evidence>
<sequence length="172" mass="20283">MPTHLLLDAARMEDAMDRARELNPLHSSLYRNREGQDEILPAVAPFLFTYPYAADFEEFVMGEGWGNSWGLWVESNAEFEELYKHFRRFLMVQTEDGQELYFRFYDPRVLRIFLPTCDHEQLMEFFGPVNQFIMEDEDPAFCILFSLWQGQLFVDRQDAALLKYILDDAVSG</sequence>
<dbReference type="Pfam" id="PF13503">
    <property type="entry name" value="DUF4123"/>
    <property type="match status" value="1"/>
</dbReference>
<gene>
    <name evidence="2" type="ORF">SAMN05660293_00393</name>
</gene>
<reference evidence="3" key="1">
    <citation type="submission" date="2017-02" db="EMBL/GenBank/DDBJ databases">
        <authorList>
            <person name="Varghese N."/>
            <person name="Submissions S."/>
        </authorList>
    </citation>
    <scope>NUCLEOTIDE SEQUENCE [LARGE SCALE GENOMIC DNA]</scope>
    <source>
        <strain evidence="3">DSM 22270</strain>
    </source>
</reference>
<dbReference type="RefSeq" id="WP_082212982.1">
    <property type="nucleotide sequence ID" value="NZ_FUZA01000001.1"/>
</dbReference>